<name>A0A0A8XZ41_ARUDO</name>
<evidence type="ECO:0000313" key="1">
    <source>
        <dbReference type="EMBL" id="JAD19259.1"/>
    </source>
</evidence>
<protein>
    <submittedName>
        <fullName evidence="1">Uncharacterized protein</fullName>
    </submittedName>
</protein>
<sequence length="35" mass="3816">MAQVTISRTNMICHSLISSKLTSSLSGYSLLCQKL</sequence>
<proteinExistence type="predicted"/>
<dbReference type="AlphaFoldDB" id="A0A0A8XZ41"/>
<reference evidence="1" key="2">
    <citation type="journal article" date="2015" name="Data Brief">
        <title>Shoot transcriptome of the giant reed, Arundo donax.</title>
        <authorList>
            <person name="Barrero R.A."/>
            <person name="Guerrero F.D."/>
            <person name="Moolhuijzen P."/>
            <person name="Goolsby J.A."/>
            <person name="Tidwell J."/>
            <person name="Bellgard S.E."/>
            <person name="Bellgard M.I."/>
        </authorList>
    </citation>
    <scope>NUCLEOTIDE SEQUENCE</scope>
    <source>
        <tissue evidence="1">Shoot tissue taken approximately 20 cm above the soil surface</tissue>
    </source>
</reference>
<organism evidence="1">
    <name type="scientific">Arundo donax</name>
    <name type="common">Giant reed</name>
    <name type="synonym">Donax arundinaceus</name>
    <dbReference type="NCBI Taxonomy" id="35708"/>
    <lineage>
        <taxon>Eukaryota</taxon>
        <taxon>Viridiplantae</taxon>
        <taxon>Streptophyta</taxon>
        <taxon>Embryophyta</taxon>
        <taxon>Tracheophyta</taxon>
        <taxon>Spermatophyta</taxon>
        <taxon>Magnoliopsida</taxon>
        <taxon>Liliopsida</taxon>
        <taxon>Poales</taxon>
        <taxon>Poaceae</taxon>
        <taxon>PACMAD clade</taxon>
        <taxon>Arundinoideae</taxon>
        <taxon>Arundineae</taxon>
        <taxon>Arundo</taxon>
    </lineage>
</organism>
<reference evidence="1" key="1">
    <citation type="submission" date="2014-09" db="EMBL/GenBank/DDBJ databases">
        <authorList>
            <person name="Magalhaes I.L.F."/>
            <person name="Oliveira U."/>
            <person name="Santos F.R."/>
            <person name="Vidigal T.H.D.A."/>
            <person name="Brescovit A.D."/>
            <person name="Santos A.J."/>
        </authorList>
    </citation>
    <scope>NUCLEOTIDE SEQUENCE</scope>
    <source>
        <tissue evidence="1">Shoot tissue taken approximately 20 cm above the soil surface</tissue>
    </source>
</reference>
<accession>A0A0A8XZ41</accession>
<dbReference type="EMBL" id="GBRH01278636">
    <property type="protein sequence ID" value="JAD19259.1"/>
    <property type="molecule type" value="Transcribed_RNA"/>
</dbReference>